<dbReference type="GO" id="GO:0016787">
    <property type="term" value="F:hydrolase activity"/>
    <property type="evidence" value="ECO:0007669"/>
    <property type="project" value="UniProtKB-UniRule"/>
</dbReference>
<evidence type="ECO:0000256" key="5">
    <source>
        <dbReference type="ARBA" id="ARBA00034923"/>
    </source>
</evidence>
<dbReference type="GO" id="GO:0005524">
    <property type="term" value="F:ATP binding"/>
    <property type="evidence" value="ECO:0007669"/>
    <property type="project" value="UniProtKB-UniRule"/>
</dbReference>
<dbReference type="InterPro" id="IPR014016">
    <property type="entry name" value="UvrD-like_ATP-bd"/>
</dbReference>
<proteinExistence type="predicted"/>
<dbReference type="PROSITE" id="PS51198">
    <property type="entry name" value="UVRD_HELICASE_ATP_BIND"/>
    <property type="match status" value="1"/>
</dbReference>
<dbReference type="Gene3D" id="3.40.50.300">
    <property type="entry name" value="P-loop containing nucleotide triphosphate hydrolases"/>
    <property type="match status" value="2"/>
</dbReference>
<keyword evidence="8" id="KW-0614">Plasmid</keyword>
<keyword evidence="1" id="KW-0547">Nucleotide-binding</keyword>
<dbReference type="GO" id="GO:0043138">
    <property type="term" value="F:3'-5' DNA helicase activity"/>
    <property type="evidence" value="ECO:0007669"/>
    <property type="project" value="TreeGrafter"/>
</dbReference>
<evidence type="ECO:0000256" key="6">
    <source>
        <dbReference type="SAM" id="MobiDB-lite"/>
    </source>
</evidence>
<evidence type="ECO:0000256" key="2">
    <source>
        <dbReference type="ARBA" id="ARBA00022801"/>
    </source>
</evidence>
<organism evidence="8">
    <name type="scientific">Pseudomonas aeruginosa</name>
    <dbReference type="NCBI Taxonomy" id="287"/>
    <lineage>
        <taxon>Bacteria</taxon>
        <taxon>Pseudomonadati</taxon>
        <taxon>Pseudomonadota</taxon>
        <taxon>Gammaproteobacteria</taxon>
        <taxon>Pseudomonadales</taxon>
        <taxon>Pseudomonadaceae</taxon>
        <taxon>Pseudomonas</taxon>
    </lineage>
</organism>
<dbReference type="InterPro" id="IPR027417">
    <property type="entry name" value="P-loop_NTPase"/>
</dbReference>
<dbReference type="PANTHER" id="PTHR11070:SF2">
    <property type="entry name" value="ATP-DEPENDENT DNA HELICASE SRS2"/>
    <property type="match status" value="1"/>
</dbReference>
<name>A0A7L9F0X5_PSEAI</name>
<keyword evidence="3 8" id="KW-0347">Helicase</keyword>
<evidence type="ECO:0000256" key="4">
    <source>
        <dbReference type="ARBA" id="ARBA00022840"/>
    </source>
</evidence>
<dbReference type="GO" id="GO:0003677">
    <property type="term" value="F:DNA binding"/>
    <property type="evidence" value="ECO:0007669"/>
    <property type="project" value="InterPro"/>
</dbReference>
<dbReference type="Pfam" id="PF13245">
    <property type="entry name" value="AAA_19"/>
    <property type="match status" value="1"/>
</dbReference>
<dbReference type="AlphaFoldDB" id="A0A7L9F0X5"/>
<feature type="domain" description="UvrD-like helicase ATP-binding" evidence="7">
    <location>
        <begin position="39"/>
        <end position="318"/>
    </location>
</feature>
<dbReference type="InterPro" id="IPR000212">
    <property type="entry name" value="DNA_helicase_UvrD/REP"/>
</dbReference>
<evidence type="ECO:0000256" key="3">
    <source>
        <dbReference type="ARBA" id="ARBA00022806"/>
    </source>
</evidence>
<sequence>MPRIHHRRAHLAERATQRHCGRDPLSTALPSFGNDRDAHVVEDICGYITTTPPRSFFLFAGAGSGKTRTLIEVLRRVTGVIKHEAGAHYAERLRSRGQSVRVITYTKNATAVVNGRLGENYLTEVSTIHSFCWELIQGFDDDIREALLAFNAEDLVAAKAHAMGKKRGESDTDRRKYAEIEAEAEELRKTDEFRYSPDRNTFGPGALSHTNVLDVTAWLIVKRPTLQRILEDRHPLILIDESQDTMKGVLDALFELSKNRPDRITLGLLGDHRQRIYPDGHHDLPSHVPEDWARPALQMNHRSQKRIVELINKIWGSDIQGRTQPKTGVPQHPRTEKNGGTVRIFVGDAKTDSAEKIRRETECALAMSAETALSAWQERGRGYKTLALEHKLAAKRGNFYEAYRSIELLDKDAAVPKSNGERTGPTMVRPLLGPMVELAECLQPNGSVNEFAVMDVLRRHGALANVPESRAERQAALDKAHAAVMRFATAAAKPGITVREVLEPIIEASLFEADSRLVEAYGDSSPPPPEPKTRSKEAKEDRRKRGWHALFGTPWQEIARYHAYLGGETELATHQVVKGSEFKHVMVIMDDEEAGGTWFSYDKLFGAEELSPTDLENVDGGKETTIDRTLRLLYVTCSRAEESLALVLWAKNPATALDAIKQSEWFTENELTAL</sequence>
<protein>
    <recommendedName>
        <fullName evidence="5">DNA 3'-5' helicase II</fullName>
    </recommendedName>
</protein>
<evidence type="ECO:0000259" key="7">
    <source>
        <dbReference type="PROSITE" id="PS51198"/>
    </source>
</evidence>
<reference evidence="8" key="1">
    <citation type="journal article" date="2021" name="Antimicrob. Agents Chemother.">
        <title>Epidemic territorial spread of IncP-2-type VIM-2 carbapenemase-encoding megaplasmids in nosocomial Pseudomonas aeruginosa populations.</title>
        <authorList>
            <person name="Urbanowicz P."/>
            <person name="Bitar I."/>
            <person name="Izdebski R."/>
            <person name="Baraniak A."/>
            <person name="Literacka E."/>
            <person name="Hrabak J."/>
            <person name="Gniadkowski M."/>
        </authorList>
    </citation>
    <scope>NUCLEOTIDE SEQUENCE</scope>
    <source>
        <strain evidence="8">NMI804/03</strain>
    </source>
</reference>
<dbReference type="PANTHER" id="PTHR11070">
    <property type="entry name" value="UVRD / RECB / PCRA DNA HELICASE FAMILY MEMBER"/>
    <property type="match status" value="1"/>
</dbReference>
<keyword evidence="2" id="KW-0378">Hydrolase</keyword>
<dbReference type="GO" id="GO:0000725">
    <property type="term" value="P:recombinational repair"/>
    <property type="evidence" value="ECO:0007669"/>
    <property type="project" value="TreeGrafter"/>
</dbReference>
<feature type="compositionally biased region" description="Basic and acidic residues" evidence="6">
    <location>
        <begin position="531"/>
        <end position="543"/>
    </location>
</feature>
<dbReference type="SUPFAM" id="SSF52540">
    <property type="entry name" value="P-loop containing nucleoside triphosphate hydrolases"/>
    <property type="match status" value="1"/>
</dbReference>
<feature type="region of interest" description="Disordered" evidence="6">
    <location>
        <begin position="519"/>
        <end position="544"/>
    </location>
</feature>
<feature type="region of interest" description="Disordered" evidence="6">
    <location>
        <begin position="1"/>
        <end position="28"/>
    </location>
</feature>
<accession>A0A7L9F0X5</accession>
<feature type="compositionally biased region" description="Basic and acidic residues" evidence="6">
    <location>
        <begin position="10"/>
        <end position="22"/>
    </location>
</feature>
<evidence type="ECO:0000256" key="1">
    <source>
        <dbReference type="ARBA" id="ARBA00022741"/>
    </source>
</evidence>
<keyword evidence="4" id="KW-0067">ATP-binding</keyword>
<evidence type="ECO:0000313" key="8">
    <source>
        <dbReference type="EMBL" id="QOJ72537.1"/>
    </source>
</evidence>
<dbReference type="EMBL" id="MT732179">
    <property type="protein sequence ID" value="QOJ72537.1"/>
    <property type="molecule type" value="Genomic_DNA"/>
</dbReference>
<geneLocation type="plasmid" evidence="8">
    <name>pPUV-1</name>
</geneLocation>